<evidence type="ECO:0000256" key="2">
    <source>
        <dbReference type="ARBA" id="ARBA00006840"/>
    </source>
</evidence>
<dbReference type="RefSeq" id="XP_048134551.1">
    <property type="nucleotide sequence ID" value="XM_048278594.1"/>
</dbReference>
<evidence type="ECO:0000256" key="3">
    <source>
        <dbReference type="ARBA" id="ARBA00022692"/>
    </source>
</evidence>
<accession>A0ABM3HD66</accession>
<keyword evidence="4 6" id="KW-1133">Transmembrane helix</keyword>
<gene>
    <name evidence="8" type="primary">LOC115751185</name>
</gene>
<evidence type="ECO:0000256" key="1">
    <source>
        <dbReference type="ARBA" id="ARBA00004141"/>
    </source>
</evidence>
<protein>
    <submittedName>
        <fullName evidence="8">Tetraspanin-5-like isoform X2</fullName>
    </submittedName>
</protein>
<keyword evidence="5 6" id="KW-0472">Membrane</keyword>
<feature type="transmembrane region" description="Helical" evidence="6">
    <location>
        <begin position="12"/>
        <end position="32"/>
    </location>
</feature>
<dbReference type="InterPro" id="IPR018499">
    <property type="entry name" value="Tetraspanin/Peripherin"/>
</dbReference>
<evidence type="ECO:0000256" key="5">
    <source>
        <dbReference type="ARBA" id="ARBA00023136"/>
    </source>
</evidence>
<keyword evidence="3 6" id="KW-0812">Transmembrane</keyword>
<keyword evidence="7" id="KW-1185">Reference proteome</keyword>
<dbReference type="GeneID" id="115751185"/>
<dbReference type="Proteomes" id="UP000827889">
    <property type="component" value="Chromosome 5"/>
</dbReference>
<proteinExistence type="inferred from homology"/>
<feature type="transmembrane region" description="Helical" evidence="6">
    <location>
        <begin position="70"/>
        <end position="96"/>
    </location>
</feature>
<feature type="transmembrane region" description="Helical" evidence="6">
    <location>
        <begin position="221"/>
        <end position="239"/>
    </location>
</feature>
<sequence length="280" mass="31580">MCRFMSNTVVGFLNLLSLLASIPIIGAGLWMARSGATCEHTLQTPLLVIGFVILVVSLVGFIGACFNLVWALWVYLVVMLCLIAAFMAFTAFGFVVTAPGGGVAVPGHKYEEYRLEGYSTWLRGRVKDPRYWRTIRSCLFRSRTCEKIASWTPIDYSVKDLSPVQSGCCKPPTSCVYSGEVAVAQDPDCYKWNNAPTLLCYDCDSCKAGAIEEARRRWHKISMLNVVVLLLLVLFYAVGCCAFQNARREDDLYQYPYGRDPRVPKIWPGTRRHDSYWWCC</sequence>
<comment type="subcellular location">
    <subcellularLocation>
        <location evidence="1">Membrane</location>
        <topology evidence="1">Multi-pass membrane protein</topology>
    </subcellularLocation>
</comment>
<evidence type="ECO:0000313" key="7">
    <source>
        <dbReference type="Proteomes" id="UP000827889"/>
    </source>
</evidence>
<organism evidence="7 8">
    <name type="scientific">Rhodamnia argentea</name>
    <dbReference type="NCBI Taxonomy" id="178133"/>
    <lineage>
        <taxon>Eukaryota</taxon>
        <taxon>Viridiplantae</taxon>
        <taxon>Streptophyta</taxon>
        <taxon>Embryophyta</taxon>
        <taxon>Tracheophyta</taxon>
        <taxon>Spermatophyta</taxon>
        <taxon>Magnoliopsida</taxon>
        <taxon>eudicotyledons</taxon>
        <taxon>Gunneridae</taxon>
        <taxon>Pentapetalae</taxon>
        <taxon>rosids</taxon>
        <taxon>malvids</taxon>
        <taxon>Myrtales</taxon>
        <taxon>Myrtaceae</taxon>
        <taxon>Myrtoideae</taxon>
        <taxon>Myrteae</taxon>
        <taxon>Australasian group</taxon>
        <taxon>Rhodamnia</taxon>
    </lineage>
</organism>
<evidence type="ECO:0000313" key="8">
    <source>
        <dbReference type="RefSeq" id="XP_048134551.1"/>
    </source>
</evidence>
<feature type="transmembrane region" description="Helical" evidence="6">
    <location>
        <begin position="44"/>
        <end position="64"/>
    </location>
</feature>
<dbReference type="InterPro" id="IPR044991">
    <property type="entry name" value="TET_plant"/>
</dbReference>
<dbReference type="Pfam" id="PF00335">
    <property type="entry name" value="Tetraspanin"/>
    <property type="match status" value="1"/>
</dbReference>
<evidence type="ECO:0000256" key="4">
    <source>
        <dbReference type="ARBA" id="ARBA00022989"/>
    </source>
</evidence>
<comment type="similarity">
    <text evidence="2">Belongs to the tetraspanin (TM4SF) family.</text>
</comment>
<evidence type="ECO:0000256" key="6">
    <source>
        <dbReference type="SAM" id="Phobius"/>
    </source>
</evidence>
<name>A0ABM3HD66_9MYRT</name>
<reference evidence="8" key="1">
    <citation type="submission" date="2025-08" db="UniProtKB">
        <authorList>
            <consortium name="RefSeq"/>
        </authorList>
    </citation>
    <scope>IDENTIFICATION</scope>
    <source>
        <tissue evidence="8">Leaf</tissue>
    </source>
</reference>
<dbReference type="PANTHER" id="PTHR32191">
    <property type="entry name" value="TETRASPANIN-8-RELATED"/>
    <property type="match status" value="1"/>
</dbReference>